<dbReference type="InterPro" id="IPR045087">
    <property type="entry name" value="Cu-oxidase_fam"/>
</dbReference>
<evidence type="ECO:0000256" key="3">
    <source>
        <dbReference type="ARBA" id="ARBA00022723"/>
    </source>
</evidence>
<dbReference type="InterPro" id="IPR011707">
    <property type="entry name" value="Cu-oxidase-like_N"/>
</dbReference>
<evidence type="ECO:0000256" key="6">
    <source>
        <dbReference type="ARBA" id="ARBA00023004"/>
    </source>
</evidence>
<keyword evidence="2 8" id="KW-0349">Heme</keyword>
<dbReference type="PANTHER" id="PTHR11709:SF394">
    <property type="entry name" value="FI03373P-RELATED"/>
    <property type="match status" value="1"/>
</dbReference>
<dbReference type="Pfam" id="PF07731">
    <property type="entry name" value="Cu-oxidase_2"/>
    <property type="match status" value="1"/>
</dbReference>
<evidence type="ECO:0000256" key="7">
    <source>
        <dbReference type="ARBA" id="ARBA00023008"/>
    </source>
</evidence>
<dbReference type="SUPFAM" id="SSF46626">
    <property type="entry name" value="Cytochrome c"/>
    <property type="match status" value="1"/>
</dbReference>
<dbReference type="PRINTS" id="PR00605">
    <property type="entry name" value="CYTCHROMECIC"/>
</dbReference>
<keyword evidence="11" id="KW-1185">Reference proteome</keyword>
<name>A0ABU3K813_9BACT</name>
<keyword evidence="5" id="KW-0560">Oxidoreductase</keyword>
<keyword evidence="1" id="KW-0813">Transport</keyword>
<sequence length="426" mass="48462">MRHFFTTSLKVFRHTFLFTMAWLGFLVPPLHAQDRPVKEFFMTVQETTITLLEDPKKEVTVWAYALKGEQPSVPGPVIRVNQGDLVKVHFTNTHSLPHTLHFHGVHPFAMDGNGQRSMGREQLQMPGESYTYEWVAEEAGFYWYHCHFNTAQHLDHGMYGLFIVEDPYWPPVDREILTVWDEWDTDGDGRYDTHTINSRSAPDFLPLQATTGERVRIILANIGFEFHTPHLHGQRWVEMNPGTLARPGWDNPNGVVSIGPAEIKIVEFEVKHTGTWLFHCHVVPHVADDGKYPRGMLTMLKVTDQVTMLHSAPVLKDSAERSEAAPSPESSVATIPDFQPFDYPTGVANRGYDVYNTHCKACHGNLAQGEYGPTLRQNQILHDNDKFWKTVLKGKGNMPAWESRLSKNHIADVQAYLKTLKPPPPP</sequence>
<keyword evidence="7" id="KW-0186">Copper</keyword>
<evidence type="ECO:0000256" key="2">
    <source>
        <dbReference type="ARBA" id="ARBA00022617"/>
    </source>
</evidence>
<dbReference type="Proteomes" id="UP001250932">
    <property type="component" value="Unassembled WGS sequence"/>
</dbReference>
<organism evidence="10 11">
    <name type="scientific">Candidatus Nitronereus thalassa</name>
    <dbReference type="NCBI Taxonomy" id="3020898"/>
    <lineage>
        <taxon>Bacteria</taxon>
        <taxon>Pseudomonadati</taxon>
        <taxon>Nitrospirota</taxon>
        <taxon>Nitrospiria</taxon>
        <taxon>Nitrospirales</taxon>
        <taxon>Nitrospiraceae</taxon>
        <taxon>Candidatus Nitronereus</taxon>
    </lineage>
</organism>
<dbReference type="InterPro" id="IPR009056">
    <property type="entry name" value="Cyt_c-like_dom"/>
</dbReference>
<evidence type="ECO:0000256" key="8">
    <source>
        <dbReference type="PROSITE-ProRule" id="PRU00433"/>
    </source>
</evidence>
<dbReference type="InterPro" id="IPR008168">
    <property type="entry name" value="Cyt_C_IC"/>
</dbReference>
<dbReference type="EMBL" id="JAQOUE010000001">
    <property type="protein sequence ID" value="MDT7042541.1"/>
    <property type="molecule type" value="Genomic_DNA"/>
</dbReference>
<dbReference type="InterPro" id="IPR011706">
    <property type="entry name" value="Cu-oxidase_C"/>
</dbReference>
<dbReference type="Pfam" id="PF07732">
    <property type="entry name" value="Cu-oxidase_3"/>
    <property type="match status" value="1"/>
</dbReference>
<evidence type="ECO:0000256" key="5">
    <source>
        <dbReference type="ARBA" id="ARBA00023002"/>
    </source>
</evidence>
<accession>A0ABU3K813</accession>
<dbReference type="InterPro" id="IPR008972">
    <property type="entry name" value="Cupredoxin"/>
</dbReference>
<dbReference type="PANTHER" id="PTHR11709">
    <property type="entry name" value="MULTI-COPPER OXIDASE"/>
    <property type="match status" value="1"/>
</dbReference>
<evidence type="ECO:0000256" key="4">
    <source>
        <dbReference type="ARBA" id="ARBA00022982"/>
    </source>
</evidence>
<dbReference type="PROSITE" id="PS51007">
    <property type="entry name" value="CYTC"/>
    <property type="match status" value="1"/>
</dbReference>
<dbReference type="Gene3D" id="2.60.40.420">
    <property type="entry name" value="Cupredoxins - blue copper proteins"/>
    <property type="match status" value="2"/>
</dbReference>
<protein>
    <submittedName>
        <fullName evidence="10">Multicopper oxidase domain-containing protein</fullName>
    </submittedName>
</protein>
<comment type="caution">
    <text evidence="10">The sequence shown here is derived from an EMBL/GenBank/DDBJ whole genome shotgun (WGS) entry which is preliminary data.</text>
</comment>
<evidence type="ECO:0000313" key="10">
    <source>
        <dbReference type="EMBL" id="MDT7042541.1"/>
    </source>
</evidence>
<dbReference type="RefSeq" id="WP_313832961.1">
    <property type="nucleotide sequence ID" value="NZ_JAQOUE010000001.1"/>
</dbReference>
<evidence type="ECO:0000259" key="9">
    <source>
        <dbReference type="PROSITE" id="PS51007"/>
    </source>
</evidence>
<keyword evidence="6 8" id="KW-0408">Iron</keyword>
<dbReference type="Gene3D" id="1.10.760.10">
    <property type="entry name" value="Cytochrome c-like domain"/>
    <property type="match status" value="1"/>
</dbReference>
<dbReference type="InterPro" id="IPR036909">
    <property type="entry name" value="Cyt_c-like_dom_sf"/>
</dbReference>
<evidence type="ECO:0000256" key="1">
    <source>
        <dbReference type="ARBA" id="ARBA00022448"/>
    </source>
</evidence>
<dbReference type="SUPFAM" id="SSF49503">
    <property type="entry name" value="Cupredoxins"/>
    <property type="match status" value="2"/>
</dbReference>
<keyword evidence="3 8" id="KW-0479">Metal-binding</keyword>
<gene>
    <name evidence="10" type="ORF">PPG34_09260</name>
</gene>
<keyword evidence="4" id="KW-0249">Electron transport</keyword>
<feature type="domain" description="Cytochrome c" evidence="9">
    <location>
        <begin position="346"/>
        <end position="421"/>
    </location>
</feature>
<reference evidence="10 11" key="1">
    <citation type="journal article" date="2023" name="ISME J.">
        <title>Cultivation and genomic characterization of novel and ubiquitous marine nitrite-oxidizing bacteria from the Nitrospirales.</title>
        <authorList>
            <person name="Mueller A.J."/>
            <person name="Daebeler A."/>
            <person name="Herbold C.W."/>
            <person name="Kirkegaard R.H."/>
            <person name="Daims H."/>
        </authorList>
    </citation>
    <scope>NUCLEOTIDE SEQUENCE [LARGE SCALE GENOMIC DNA]</scope>
    <source>
        <strain evidence="10 11">EB</strain>
    </source>
</reference>
<evidence type="ECO:0000313" key="11">
    <source>
        <dbReference type="Proteomes" id="UP001250932"/>
    </source>
</evidence>
<dbReference type="Pfam" id="PF13442">
    <property type="entry name" value="Cytochrome_CBB3"/>
    <property type="match status" value="1"/>
</dbReference>
<proteinExistence type="predicted"/>